<reference evidence="3 4" key="1">
    <citation type="submission" date="2020-10" db="EMBL/GenBank/DDBJ databases">
        <title>Complete genome sequence of Corynebacterium massiliense DSM 45435, type strain of Corynebacterium massiliense.</title>
        <authorList>
            <person name="Busche T."/>
            <person name="Kalinowski J."/>
            <person name="Ruckert C."/>
        </authorList>
    </citation>
    <scope>NUCLEOTIDE SEQUENCE [LARGE SCALE GENOMIC DNA]</scope>
    <source>
        <strain evidence="3 4">DSM 45435</strain>
    </source>
</reference>
<feature type="transmembrane region" description="Helical" evidence="2">
    <location>
        <begin position="347"/>
        <end position="366"/>
    </location>
</feature>
<evidence type="ECO:0000256" key="1">
    <source>
        <dbReference type="SAM" id="MobiDB-lite"/>
    </source>
</evidence>
<feature type="compositionally biased region" description="Acidic residues" evidence="1">
    <location>
        <begin position="484"/>
        <end position="502"/>
    </location>
</feature>
<feature type="transmembrane region" description="Helical" evidence="2">
    <location>
        <begin position="166"/>
        <end position="185"/>
    </location>
</feature>
<keyword evidence="4" id="KW-1185">Reference proteome</keyword>
<evidence type="ECO:0000313" key="4">
    <source>
        <dbReference type="Proteomes" id="UP001220064"/>
    </source>
</evidence>
<feature type="transmembrane region" description="Helical" evidence="2">
    <location>
        <begin position="416"/>
        <end position="434"/>
    </location>
</feature>
<feature type="compositionally biased region" description="Basic residues" evidence="1">
    <location>
        <begin position="22"/>
        <end position="31"/>
    </location>
</feature>
<feature type="region of interest" description="Disordered" evidence="1">
    <location>
        <begin position="1"/>
        <end position="50"/>
    </location>
</feature>
<feature type="region of interest" description="Disordered" evidence="1">
    <location>
        <begin position="471"/>
        <end position="563"/>
    </location>
</feature>
<feature type="transmembrane region" description="Helical" evidence="2">
    <location>
        <begin position="373"/>
        <end position="396"/>
    </location>
</feature>
<feature type="transmembrane region" description="Helical" evidence="2">
    <location>
        <begin position="322"/>
        <end position="341"/>
    </location>
</feature>
<feature type="compositionally biased region" description="Acidic residues" evidence="1">
    <location>
        <begin position="526"/>
        <end position="546"/>
    </location>
</feature>
<feature type="transmembrane region" description="Helical" evidence="2">
    <location>
        <begin position="287"/>
        <end position="310"/>
    </location>
</feature>
<feature type="transmembrane region" description="Helical" evidence="2">
    <location>
        <begin position="205"/>
        <end position="226"/>
    </location>
</feature>
<proteinExistence type="predicted"/>
<accession>A0ABY7U7R2</accession>
<dbReference type="RefSeq" id="WP_022862877.1">
    <property type="nucleotide sequence ID" value="NZ_ATVG01000004.1"/>
</dbReference>
<dbReference type="Proteomes" id="UP001220064">
    <property type="component" value="Chromosome"/>
</dbReference>
<keyword evidence="2" id="KW-0472">Membrane</keyword>
<sequence length="563" mass="58630">MNADTNRTRTQRRSARTGPQRGRAHTRRPRRTATADAPASSARAHTDPAARVAHTVDAHTRARRGAAQATRGERNRQLFAAAFAPNLVAVLGITVVAFAILLLSSAPLDWLGAAVSEAWMVFNMAPVAAGGITVSVIPMLPALLFLAMISWRINRAIKQRVSIRDLIVLTAMVVAIPVILTLIAWGVLHHADKTLEVAAPPLGRALARVVLFHLVALAVGFGVKLWRALFKRYGVPMAVYHCGAVALRVAGALVALAAVVALVALVVSWGRQQEMLAAYPHLGAAGGAGLIALAVLYFPNVVIACLSILVGSDAHTASASVSLFDIHLVPLPPMPWFAAIPPQAADWAVALLALTAVVCASVWLRLRPVGSRGLIIAVGSGVGVGLLVLIACYFAGGELGSYRSTGPNAWPAAGLAALWTAATGIAVVAALAVMERFGGSGKEAAAEPEDAAEGVDVIDADADLDAAPIEESAHHEEPAHEESVSEEAAEDEPADEEVDDTAETAAPTDTEDDGGDEEASASPVAEADDADVAEAEDEDAEDDDTDTAAGENLTVRKVSRPEE</sequence>
<feature type="transmembrane region" description="Helical" evidence="2">
    <location>
        <begin position="78"/>
        <end position="104"/>
    </location>
</feature>
<gene>
    <name evidence="3" type="ORF">CMASS_03230</name>
</gene>
<name>A0ABY7U7R2_9CORY</name>
<feature type="transmembrane region" description="Helical" evidence="2">
    <location>
        <begin position="124"/>
        <end position="146"/>
    </location>
</feature>
<evidence type="ECO:0000256" key="2">
    <source>
        <dbReference type="SAM" id="Phobius"/>
    </source>
</evidence>
<feature type="compositionally biased region" description="Basic and acidic residues" evidence="1">
    <location>
        <begin position="471"/>
        <end position="483"/>
    </location>
</feature>
<dbReference type="Pfam" id="PF19877">
    <property type="entry name" value="DUF6350"/>
    <property type="match status" value="1"/>
</dbReference>
<dbReference type="InterPro" id="IPR045931">
    <property type="entry name" value="DUF6350"/>
</dbReference>
<organism evidence="3 4">
    <name type="scientific">Corynebacterium massiliense DSM 45435</name>
    <dbReference type="NCBI Taxonomy" id="1121364"/>
    <lineage>
        <taxon>Bacteria</taxon>
        <taxon>Bacillati</taxon>
        <taxon>Actinomycetota</taxon>
        <taxon>Actinomycetes</taxon>
        <taxon>Mycobacteriales</taxon>
        <taxon>Corynebacteriaceae</taxon>
        <taxon>Corynebacterium</taxon>
    </lineage>
</organism>
<evidence type="ECO:0000313" key="3">
    <source>
        <dbReference type="EMBL" id="WCZ32100.1"/>
    </source>
</evidence>
<feature type="compositionally biased region" description="Acidic residues" evidence="1">
    <location>
        <begin position="509"/>
        <end position="519"/>
    </location>
</feature>
<keyword evidence="2" id="KW-1133">Transmembrane helix</keyword>
<feature type="compositionally biased region" description="Low complexity" evidence="1">
    <location>
        <begin position="32"/>
        <end position="43"/>
    </location>
</feature>
<evidence type="ECO:0008006" key="5">
    <source>
        <dbReference type="Google" id="ProtNLM"/>
    </source>
</evidence>
<dbReference type="EMBL" id="CP063189">
    <property type="protein sequence ID" value="WCZ32100.1"/>
    <property type="molecule type" value="Genomic_DNA"/>
</dbReference>
<keyword evidence="2" id="KW-0812">Transmembrane</keyword>
<feature type="transmembrane region" description="Helical" evidence="2">
    <location>
        <begin position="238"/>
        <end position="267"/>
    </location>
</feature>
<protein>
    <recommendedName>
        <fullName evidence="5">Integral membrane protein</fullName>
    </recommendedName>
</protein>